<dbReference type="GO" id="GO:0010181">
    <property type="term" value="F:FMN binding"/>
    <property type="evidence" value="ECO:0007669"/>
    <property type="project" value="InterPro"/>
</dbReference>
<feature type="region of interest" description="Disordered" evidence="1">
    <location>
        <begin position="1"/>
        <end position="23"/>
    </location>
</feature>
<reference evidence="3" key="2">
    <citation type="submission" date="2021-12" db="EMBL/GenBank/DDBJ databases">
        <title>Resequencing data analysis of finger millet.</title>
        <authorList>
            <person name="Hatakeyama M."/>
            <person name="Aluri S."/>
            <person name="Balachadran M.T."/>
            <person name="Sivarajan S.R."/>
            <person name="Poveda L."/>
            <person name="Shimizu-Inatsugi R."/>
            <person name="Schlapbach R."/>
            <person name="Sreeman S.M."/>
            <person name="Shimizu K.K."/>
        </authorList>
    </citation>
    <scope>NUCLEOTIDE SEQUENCE</scope>
</reference>
<name>A0AAV5EKU8_ELECO</name>
<comment type="caution">
    <text evidence="3">The sequence shown here is derived from an EMBL/GenBank/DDBJ whole genome shotgun (WGS) entry which is preliminary data.</text>
</comment>
<dbReference type="Proteomes" id="UP001054889">
    <property type="component" value="Unassembled WGS sequence"/>
</dbReference>
<evidence type="ECO:0000313" key="4">
    <source>
        <dbReference type="Proteomes" id="UP001054889"/>
    </source>
</evidence>
<organism evidence="3 4">
    <name type="scientific">Eleusine coracana subsp. coracana</name>
    <dbReference type="NCBI Taxonomy" id="191504"/>
    <lineage>
        <taxon>Eukaryota</taxon>
        <taxon>Viridiplantae</taxon>
        <taxon>Streptophyta</taxon>
        <taxon>Embryophyta</taxon>
        <taxon>Tracheophyta</taxon>
        <taxon>Spermatophyta</taxon>
        <taxon>Magnoliopsida</taxon>
        <taxon>Liliopsida</taxon>
        <taxon>Poales</taxon>
        <taxon>Poaceae</taxon>
        <taxon>PACMAD clade</taxon>
        <taxon>Chloridoideae</taxon>
        <taxon>Cynodonteae</taxon>
        <taxon>Eleusininae</taxon>
        <taxon>Eleusine</taxon>
    </lineage>
</organism>
<dbReference type="Gene3D" id="3.40.50.360">
    <property type="match status" value="1"/>
</dbReference>
<sequence length="121" mass="12826">MTFPPSHYYSSSSRPTTPGHPPPLPPFLARWLEESAADFRAGALLLSGLRFAVFGVGSRAYGETFNTAARNFSRWLRALGAVEVVPLGEGDVDGGDLEAVFEELEWEGAEGGEGGGGGRRG</sequence>
<dbReference type="GO" id="GO:0051539">
    <property type="term" value="F:4 iron, 4 sulfur cluster binding"/>
    <property type="evidence" value="ECO:0007669"/>
    <property type="project" value="InterPro"/>
</dbReference>
<dbReference type="Pfam" id="PF00258">
    <property type="entry name" value="Flavodoxin_1"/>
    <property type="match status" value="1"/>
</dbReference>
<dbReference type="InterPro" id="IPR034556">
    <property type="entry name" value="tRNA_wybutosine-synthase"/>
</dbReference>
<dbReference type="InterPro" id="IPR008254">
    <property type="entry name" value="Flavodoxin/NO_synth"/>
</dbReference>
<dbReference type="PANTHER" id="PTHR13930:SF0">
    <property type="entry name" value="S-ADENOSYL-L-METHIONINE-DEPENDENT TRNA 4-DEMETHYLWYOSINE SYNTHASE TYW1-RELATED"/>
    <property type="match status" value="1"/>
</dbReference>
<dbReference type="PANTHER" id="PTHR13930">
    <property type="entry name" value="S-ADENOSYL-L-METHIONINE-DEPENDENT TRNA 4-DEMETHYLWYOSINE SYNTHASE"/>
    <property type="match status" value="1"/>
</dbReference>
<keyword evidence="4" id="KW-1185">Reference proteome</keyword>
<evidence type="ECO:0000313" key="3">
    <source>
        <dbReference type="EMBL" id="GJN23149.1"/>
    </source>
</evidence>
<reference evidence="3" key="1">
    <citation type="journal article" date="2018" name="DNA Res.">
        <title>Multiple hybrid de novo genome assembly of finger millet, an orphan allotetraploid crop.</title>
        <authorList>
            <person name="Hatakeyama M."/>
            <person name="Aluri S."/>
            <person name="Balachadran M.T."/>
            <person name="Sivarajan S.R."/>
            <person name="Patrignani A."/>
            <person name="Gruter S."/>
            <person name="Poveda L."/>
            <person name="Shimizu-Inatsugi R."/>
            <person name="Baeten J."/>
            <person name="Francoijs K.J."/>
            <person name="Nataraja K.N."/>
            <person name="Reddy Y.A.N."/>
            <person name="Phadnis S."/>
            <person name="Ravikumar R.L."/>
            <person name="Schlapbach R."/>
            <person name="Sreeman S.M."/>
            <person name="Shimizu K.K."/>
        </authorList>
    </citation>
    <scope>NUCLEOTIDE SEQUENCE</scope>
</reference>
<feature type="compositionally biased region" description="Low complexity" evidence="1">
    <location>
        <begin position="1"/>
        <end position="17"/>
    </location>
</feature>
<gene>
    <name evidence="3" type="primary">gb10772</name>
    <name evidence="3" type="ORF">PR202_gb10772</name>
</gene>
<accession>A0AAV5EKU8</accession>
<dbReference type="SUPFAM" id="SSF52218">
    <property type="entry name" value="Flavoproteins"/>
    <property type="match status" value="1"/>
</dbReference>
<dbReference type="InterPro" id="IPR001094">
    <property type="entry name" value="Flavdoxin-like"/>
</dbReference>
<evidence type="ECO:0000256" key="1">
    <source>
        <dbReference type="SAM" id="MobiDB-lite"/>
    </source>
</evidence>
<dbReference type="EMBL" id="BQKI01000076">
    <property type="protein sequence ID" value="GJN23149.1"/>
    <property type="molecule type" value="Genomic_DNA"/>
</dbReference>
<dbReference type="AlphaFoldDB" id="A0AAV5EKU8"/>
<dbReference type="PRINTS" id="PR00369">
    <property type="entry name" value="FLAVODOXIN"/>
</dbReference>
<feature type="domain" description="Flavodoxin-like" evidence="2">
    <location>
        <begin position="38"/>
        <end position="102"/>
    </location>
</feature>
<dbReference type="InterPro" id="IPR029039">
    <property type="entry name" value="Flavoprotein-like_sf"/>
</dbReference>
<proteinExistence type="predicted"/>
<evidence type="ECO:0000259" key="2">
    <source>
        <dbReference type="Pfam" id="PF00258"/>
    </source>
</evidence>
<protein>
    <recommendedName>
        <fullName evidence="2">Flavodoxin-like domain-containing protein</fullName>
    </recommendedName>
</protein>
<dbReference type="GO" id="GO:0031591">
    <property type="term" value="P:wybutosine biosynthetic process"/>
    <property type="evidence" value="ECO:0007669"/>
    <property type="project" value="TreeGrafter"/>
</dbReference>